<protein>
    <submittedName>
        <fullName evidence="1">Uncharacterized protein</fullName>
    </submittedName>
</protein>
<evidence type="ECO:0000313" key="2">
    <source>
        <dbReference type="Proteomes" id="UP000015102"/>
    </source>
</evidence>
<organism evidence="1 2">
    <name type="scientific">Megaselia scalaris</name>
    <name type="common">Humpbacked fly</name>
    <name type="synonym">Phora scalaris</name>
    <dbReference type="NCBI Taxonomy" id="36166"/>
    <lineage>
        <taxon>Eukaryota</taxon>
        <taxon>Metazoa</taxon>
        <taxon>Ecdysozoa</taxon>
        <taxon>Arthropoda</taxon>
        <taxon>Hexapoda</taxon>
        <taxon>Insecta</taxon>
        <taxon>Pterygota</taxon>
        <taxon>Neoptera</taxon>
        <taxon>Endopterygota</taxon>
        <taxon>Diptera</taxon>
        <taxon>Brachycera</taxon>
        <taxon>Muscomorpha</taxon>
        <taxon>Platypezoidea</taxon>
        <taxon>Phoridae</taxon>
        <taxon>Megaseliini</taxon>
        <taxon>Megaselia</taxon>
    </lineage>
</organism>
<dbReference type="HOGENOM" id="CLU_185725_0_0_1"/>
<dbReference type="EMBL" id="CAQQ02196218">
    <property type="status" value="NOT_ANNOTATED_CDS"/>
    <property type="molecule type" value="Genomic_DNA"/>
</dbReference>
<name>T1GCQ8_MEGSC</name>
<dbReference type="AlphaFoldDB" id="T1GCQ8"/>
<accession>T1GCQ8</accession>
<dbReference type="Proteomes" id="UP000015102">
    <property type="component" value="Unassembled WGS sequence"/>
</dbReference>
<reference evidence="2" key="1">
    <citation type="submission" date="2013-02" db="EMBL/GenBank/DDBJ databases">
        <authorList>
            <person name="Hughes D."/>
        </authorList>
    </citation>
    <scope>NUCLEOTIDE SEQUENCE</scope>
    <source>
        <strain>Durham</strain>
        <strain evidence="2">NC isolate 2 -- Noor lab</strain>
    </source>
</reference>
<evidence type="ECO:0000313" key="1">
    <source>
        <dbReference type="EnsemblMetazoa" id="MESCA001078-PA"/>
    </source>
</evidence>
<proteinExistence type="predicted"/>
<sequence length="94" mass="10398">NGVEQILNLVVVLKEEWISSSKVLDGPAYLDMTDSSNDSVNHDFNVVLEHVDNIEKTYVVCHEHIAKGLSDEVYVKQNNMMSGLGAAFLTSMPC</sequence>
<dbReference type="EnsemblMetazoa" id="MESCA001078-RA">
    <property type="protein sequence ID" value="MESCA001078-PA"/>
    <property type="gene ID" value="MESCA001078"/>
</dbReference>
<reference evidence="1" key="2">
    <citation type="submission" date="2015-06" db="UniProtKB">
        <authorList>
            <consortium name="EnsemblMetazoa"/>
        </authorList>
    </citation>
    <scope>IDENTIFICATION</scope>
</reference>
<dbReference type="STRING" id="36166.T1GCQ8"/>
<keyword evidence="2" id="KW-1185">Reference proteome</keyword>